<name>A0ACB8DL33_DERSI</name>
<comment type="caution">
    <text evidence="1">The sequence shown here is derived from an EMBL/GenBank/DDBJ whole genome shotgun (WGS) entry which is preliminary data.</text>
</comment>
<proteinExistence type="predicted"/>
<organism evidence="1 2">
    <name type="scientific">Dermacentor silvarum</name>
    <name type="common">Tick</name>
    <dbReference type="NCBI Taxonomy" id="543639"/>
    <lineage>
        <taxon>Eukaryota</taxon>
        <taxon>Metazoa</taxon>
        <taxon>Ecdysozoa</taxon>
        <taxon>Arthropoda</taxon>
        <taxon>Chelicerata</taxon>
        <taxon>Arachnida</taxon>
        <taxon>Acari</taxon>
        <taxon>Parasitiformes</taxon>
        <taxon>Ixodida</taxon>
        <taxon>Ixodoidea</taxon>
        <taxon>Ixodidae</taxon>
        <taxon>Rhipicephalinae</taxon>
        <taxon>Dermacentor</taxon>
    </lineage>
</organism>
<keyword evidence="2" id="KW-1185">Reference proteome</keyword>
<gene>
    <name evidence="1" type="ORF">HPB49_024286</name>
</gene>
<reference evidence="1" key="1">
    <citation type="submission" date="2020-05" db="EMBL/GenBank/DDBJ databases">
        <title>Large-scale comparative analyses of tick genomes elucidate their genetic diversity and vector capacities.</title>
        <authorList>
            <person name="Jia N."/>
            <person name="Wang J."/>
            <person name="Shi W."/>
            <person name="Du L."/>
            <person name="Sun Y."/>
            <person name="Zhan W."/>
            <person name="Jiang J."/>
            <person name="Wang Q."/>
            <person name="Zhang B."/>
            <person name="Ji P."/>
            <person name="Sakyi L.B."/>
            <person name="Cui X."/>
            <person name="Yuan T."/>
            <person name="Jiang B."/>
            <person name="Yang W."/>
            <person name="Lam T.T.-Y."/>
            <person name="Chang Q."/>
            <person name="Ding S."/>
            <person name="Wang X."/>
            <person name="Zhu J."/>
            <person name="Ruan X."/>
            <person name="Zhao L."/>
            <person name="Wei J."/>
            <person name="Que T."/>
            <person name="Du C."/>
            <person name="Cheng J."/>
            <person name="Dai P."/>
            <person name="Han X."/>
            <person name="Huang E."/>
            <person name="Gao Y."/>
            <person name="Liu J."/>
            <person name="Shao H."/>
            <person name="Ye R."/>
            <person name="Li L."/>
            <person name="Wei W."/>
            <person name="Wang X."/>
            <person name="Wang C."/>
            <person name="Yang T."/>
            <person name="Huo Q."/>
            <person name="Li W."/>
            <person name="Guo W."/>
            <person name="Chen H."/>
            <person name="Zhou L."/>
            <person name="Ni X."/>
            <person name="Tian J."/>
            <person name="Zhou Y."/>
            <person name="Sheng Y."/>
            <person name="Liu T."/>
            <person name="Pan Y."/>
            <person name="Xia L."/>
            <person name="Li J."/>
            <person name="Zhao F."/>
            <person name="Cao W."/>
        </authorList>
    </citation>
    <scope>NUCLEOTIDE SEQUENCE</scope>
    <source>
        <strain evidence="1">Dsil-2018</strain>
    </source>
</reference>
<evidence type="ECO:0000313" key="1">
    <source>
        <dbReference type="EMBL" id="KAH7971450.1"/>
    </source>
</evidence>
<sequence length="177" mass="19953">MALSSKQTVFGFGSCLDWRPTSFVSAFPPIMVCNSCGLVPPDLATLPCLHWICEQCYKRGGNGESLRCPLDKEIFKEKYVVWSSRIDRDKLLNRRLRCWNADNGCSAEGVASAMLEHFTNACRFHAVRCPSCRGEVLHVQFADHLEWCRPQRASAVQPAHNDNVVNAARELNEAPLW</sequence>
<protein>
    <submittedName>
        <fullName evidence="1">Uncharacterized protein</fullName>
    </submittedName>
</protein>
<dbReference type="Proteomes" id="UP000821865">
    <property type="component" value="Chromosome 11"/>
</dbReference>
<accession>A0ACB8DL33</accession>
<evidence type="ECO:0000313" key="2">
    <source>
        <dbReference type="Proteomes" id="UP000821865"/>
    </source>
</evidence>
<dbReference type="EMBL" id="CM023480">
    <property type="protein sequence ID" value="KAH7971450.1"/>
    <property type="molecule type" value="Genomic_DNA"/>
</dbReference>